<reference evidence="1 2" key="1">
    <citation type="submission" date="2019-04" db="EMBL/GenBank/DDBJ databases">
        <authorList>
            <consortium name="GenomeTrakr network: Whole genome sequencing for foodborne pathogen traceback"/>
        </authorList>
    </citation>
    <scope>NUCLEOTIDE SEQUENCE [LARGE SCALE GENOMIC DNA]</scope>
    <source>
        <strain evidence="1 2">CFSAN072502</strain>
    </source>
</reference>
<evidence type="ECO:0000313" key="2">
    <source>
        <dbReference type="Proteomes" id="UP000524387"/>
    </source>
</evidence>
<dbReference type="Proteomes" id="UP000524387">
    <property type="component" value="Unassembled WGS sequence"/>
</dbReference>
<dbReference type="EMBL" id="AABEKN010000006">
    <property type="protein sequence ID" value="EAG9354869.1"/>
    <property type="molecule type" value="Genomic_DNA"/>
</dbReference>
<dbReference type="AlphaFoldDB" id="A0A823IRN7"/>
<sequence>MTETEIRQLKTADGVGYYPLTHLEAVKGLEKIVIPPMASTTENGLMSKEDKLKLDSVEADAEKNNVTDAEKLLWNEKQDAILIAPNGTAYVITVDNQGNIKGIPYVGGSTK</sequence>
<evidence type="ECO:0000313" key="1">
    <source>
        <dbReference type="EMBL" id="EAG9354869.1"/>
    </source>
</evidence>
<proteinExistence type="predicted"/>
<organism evidence="1 2">
    <name type="scientific">Listeria monocytogenes</name>
    <dbReference type="NCBI Taxonomy" id="1639"/>
    <lineage>
        <taxon>Bacteria</taxon>
        <taxon>Bacillati</taxon>
        <taxon>Bacillota</taxon>
        <taxon>Bacilli</taxon>
        <taxon>Bacillales</taxon>
        <taxon>Listeriaceae</taxon>
        <taxon>Listeria</taxon>
    </lineage>
</organism>
<name>A0A823IRN7_LISMN</name>
<accession>A0A823IRN7</accession>
<gene>
    <name evidence="1" type="ORF">CW895_13810</name>
</gene>
<dbReference type="RefSeq" id="WP_070033937.1">
    <property type="nucleotide sequence ID" value="NZ_CP090057.1"/>
</dbReference>
<protein>
    <submittedName>
        <fullName evidence="1">CCA-adding enzyme</fullName>
    </submittedName>
</protein>
<comment type="caution">
    <text evidence="1">The sequence shown here is derived from an EMBL/GenBank/DDBJ whole genome shotgun (WGS) entry which is preliminary data.</text>
</comment>